<comment type="caution">
    <text evidence="8">The sequence shown here is derived from an EMBL/GenBank/DDBJ whole genome shotgun (WGS) entry which is preliminary data.</text>
</comment>
<evidence type="ECO:0000256" key="2">
    <source>
        <dbReference type="ARBA" id="ARBA00022862"/>
    </source>
</evidence>
<dbReference type="GO" id="GO:0032843">
    <property type="term" value="F:hydroperoxide reductase activity"/>
    <property type="evidence" value="ECO:0007669"/>
    <property type="project" value="InterPro"/>
</dbReference>
<dbReference type="EC" id="1.11.1.28" evidence="6"/>
<accession>A0A370CKM3</accession>
<evidence type="ECO:0000256" key="3">
    <source>
        <dbReference type="ARBA" id="ARBA00023002"/>
    </source>
</evidence>
<dbReference type="PANTHER" id="PTHR33930">
    <property type="entry name" value="ALKYL HYDROPEROXIDE REDUCTASE AHPD"/>
    <property type="match status" value="1"/>
</dbReference>
<feature type="disulfide bond" description="Interchain (with AhpC); in linked form" evidence="6">
    <location>
        <position position="137"/>
    </location>
</feature>
<evidence type="ECO:0000313" key="9">
    <source>
        <dbReference type="Proteomes" id="UP000226429"/>
    </source>
</evidence>
<reference evidence="8 9" key="1">
    <citation type="journal article" date="2017" name="Int. J. Syst. Evol. Microbiol.">
        <title>Aquarickettsiella crustaci n. gen. n. sp. (Gammaproteobacteria: Legionellales: Coxiellaceae); a bacterial pathogen of the freshwater crustacean: Gammarus fossarum (Malacostraca: Amphipoda).</title>
        <authorList>
            <person name="Bojko J."/>
            <person name="Dunn A.M."/>
            <person name="Stebbing P.D."/>
            <person name="Van Aerle R."/>
            <person name="Bacela-Spychalska K."/>
            <person name="Bean T.P."/>
            <person name="Stentiford G.D."/>
        </authorList>
    </citation>
    <scope>NUCLEOTIDE SEQUENCE [LARGE SCALE GENOMIC DNA]</scope>
    <source>
        <strain evidence="8">RA15029</strain>
    </source>
</reference>
<protein>
    <recommendedName>
        <fullName evidence="6">Alkyl hydroperoxide reductase AhpD</fullName>
        <ecNumber evidence="6">1.11.1.28</ecNumber>
    </recommendedName>
    <alternativeName>
        <fullName evidence="6">Alkylhydroperoxidase AhpD</fullName>
    </alternativeName>
</protein>
<evidence type="ECO:0000259" key="7">
    <source>
        <dbReference type="Pfam" id="PF02627"/>
    </source>
</evidence>
<sequence length="178" mass="19033">MTIEQLKDKLLESAKDIKLNLSSILTEEGAPDLSKNQIGGIALASAYSIKNAALIQSVLSEVRPYLSEAEINAAKSAATIMAMNNIYYRFIHLVSDKSFAVMPAQLRMNVIANPGIDKLDFELSCLAVSAINGCGMCIDTHTHTLVKHGVSKLAIQSSIRIASVLNAAAMGIEIADQS</sequence>
<feature type="disulfide bond" evidence="6">
    <location>
        <begin position="134"/>
        <end position="137"/>
    </location>
</feature>
<reference evidence="8 9" key="2">
    <citation type="journal article" date="2018" name="J. Invertebr. Pathol.">
        <title>'Candidatus Aquirickettsiella gammari' (Gammaproteobacteria: Legionellales: Coxiellaceae): A bacterial pathogen of the freshwater crustacean Gammarus fossarum (Malacostraca: Amphipoda).</title>
        <authorList>
            <person name="Bojko J."/>
            <person name="Dunn A.M."/>
            <person name="Stebbing P.D."/>
            <person name="van Aerle R."/>
            <person name="Bacela-Spychalska K."/>
            <person name="Bean T.P."/>
            <person name="Urrutia A."/>
            <person name="Stentiford G.D."/>
        </authorList>
    </citation>
    <scope>NUCLEOTIDE SEQUENCE [LARGE SCALE GENOMIC DNA]</scope>
    <source>
        <strain evidence="8">RA15029</strain>
    </source>
</reference>
<dbReference type="HAMAP" id="MF_01676">
    <property type="entry name" value="AhpD"/>
    <property type="match status" value="1"/>
</dbReference>
<evidence type="ECO:0000256" key="5">
    <source>
        <dbReference type="ARBA" id="ARBA00023284"/>
    </source>
</evidence>
<keyword evidence="9" id="KW-1185">Reference proteome</keyword>
<dbReference type="GO" id="GO:0051920">
    <property type="term" value="F:peroxiredoxin activity"/>
    <property type="evidence" value="ECO:0007669"/>
    <property type="project" value="InterPro"/>
</dbReference>
<feature type="domain" description="Carboxymuconolactone decarboxylase-like" evidence="7">
    <location>
        <begin position="103"/>
        <end position="167"/>
    </location>
</feature>
<dbReference type="InterPro" id="IPR029032">
    <property type="entry name" value="AhpD-like"/>
</dbReference>
<dbReference type="InterPro" id="IPR003779">
    <property type="entry name" value="CMD-like"/>
</dbReference>
<comment type="function">
    <text evidence="6">Antioxidant protein with alkyl hydroperoxidase activity. Required for the reduction of the AhpC active site cysteine residues and for the regeneration of the AhpC enzyme activity.</text>
</comment>
<keyword evidence="4 6" id="KW-1015">Disulfide bond</keyword>
<dbReference type="SUPFAM" id="SSF69118">
    <property type="entry name" value="AhpD-like"/>
    <property type="match status" value="1"/>
</dbReference>
<dbReference type="Gene3D" id="1.20.1290.10">
    <property type="entry name" value="AhpD-like"/>
    <property type="match status" value="1"/>
</dbReference>
<dbReference type="NCBIfam" id="TIGR00778">
    <property type="entry name" value="ahpD_dom"/>
    <property type="match status" value="1"/>
</dbReference>
<dbReference type="GO" id="GO:0045454">
    <property type="term" value="P:cell redox homeostasis"/>
    <property type="evidence" value="ECO:0007669"/>
    <property type="project" value="TreeGrafter"/>
</dbReference>
<dbReference type="Pfam" id="PF02627">
    <property type="entry name" value="CMD"/>
    <property type="match status" value="1"/>
</dbReference>
<comment type="catalytic activity">
    <reaction evidence="6">
        <text>N(6)-[(R)-dihydrolipoyl]-L-lysyl-[lipoyl-carrier protein] + a hydroperoxide = N(6)-[(R)-lipoyl]-L-lysyl-[lipoyl-carrier protein] + an alcohol + H2O</text>
        <dbReference type="Rhea" id="RHEA:62636"/>
        <dbReference type="Rhea" id="RHEA-COMP:10502"/>
        <dbReference type="Rhea" id="RHEA-COMP:16355"/>
        <dbReference type="ChEBI" id="CHEBI:15377"/>
        <dbReference type="ChEBI" id="CHEBI:30879"/>
        <dbReference type="ChEBI" id="CHEBI:35924"/>
        <dbReference type="ChEBI" id="CHEBI:83099"/>
        <dbReference type="ChEBI" id="CHEBI:83100"/>
        <dbReference type="EC" id="1.11.1.28"/>
    </reaction>
</comment>
<organism evidence="8 9">
    <name type="scientific">Candidatus Aquirickettsiella gammari</name>
    <dbReference type="NCBI Taxonomy" id="2016198"/>
    <lineage>
        <taxon>Bacteria</taxon>
        <taxon>Pseudomonadati</taxon>
        <taxon>Pseudomonadota</taxon>
        <taxon>Gammaproteobacteria</taxon>
        <taxon>Legionellales</taxon>
        <taxon>Coxiellaceae</taxon>
        <taxon>Candidatus Aquirickettsiella</taxon>
    </lineage>
</organism>
<dbReference type="AlphaFoldDB" id="A0A370CKM3"/>
<evidence type="ECO:0000256" key="6">
    <source>
        <dbReference type="HAMAP-Rule" id="MF_01676"/>
    </source>
</evidence>
<comment type="similarity">
    <text evidence="6">Belongs to the AhpD family.</text>
</comment>
<evidence type="ECO:0000313" key="8">
    <source>
        <dbReference type="EMBL" id="RDH40766.1"/>
    </source>
</evidence>
<dbReference type="InterPro" id="IPR004675">
    <property type="entry name" value="AhpD_core"/>
</dbReference>
<feature type="active site" description="Proton donor" evidence="6">
    <location>
        <position position="134"/>
    </location>
</feature>
<dbReference type="PANTHER" id="PTHR33930:SF7">
    <property type="entry name" value="ALKYL HYDROPEROXIDE REDUCTASE AHPD"/>
    <property type="match status" value="1"/>
</dbReference>
<proteinExistence type="inferred from homology"/>
<keyword evidence="3 6" id="KW-0560">Oxidoreductase</keyword>
<dbReference type="Proteomes" id="UP000226429">
    <property type="component" value="Unassembled WGS sequence"/>
</dbReference>
<dbReference type="GO" id="GO:0006979">
    <property type="term" value="P:response to oxidative stress"/>
    <property type="evidence" value="ECO:0007669"/>
    <property type="project" value="InterPro"/>
</dbReference>
<evidence type="ECO:0000256" key="4">
    <source>
        <dbReference type="ARBA" id="ARBA00023157"/>
    </source>
</evidence>
<evidence type="ECO:0000256" key="1">
    <source>
        <dbReference type="ARBA" id="ARBA00022559"/>
    </source>
</evidence>
<keyword evidence="2 6" id="KW-0049">Antioxidant</keyword>
<keyword evidence="1 6" id="KW-0575">Peroxidase</keyword>
<feature type="active site" description="Cysteine sulfenic acid (-SOH) intermediate" evidence="6">
    <location>
        <position position="137"/>
    </location>
</feature>
<name>A0A370CKM3_9COXI</name>
<dbReference type="EMBL" id="NMOS02000004">
    <property type="protein sequence ID" value="RDH40766.1"/>
    <property type="molecule type" value="Genomic_DNA"/>
</dbReference>
<dbReference type="InterPro" id="IPR004674">
    <property type="entry name" value="AhpD"/>
</dbReference>
<keyword evidence="5 6" id="KW-0676">Redox-active center</keyword>
<dbReference type="GO" id="GO:0015036">
    <property type="term" value="F:disulfide oxidoreductase activity"/>
    <property type="evidence" value="ECO:0007669"/>
    <property type="project" value="TreeGrafter"/>
</dbReference>
<gene>
    <name evidence="6" type="primary">ahpD</name>
    <name evidence="8" type="ORF">CFE62_002230</name>
</gene>